<sequence length="478" mass="54493">MSRWESIKPAVWGNSTEDISRVCSVLHAVLDVTLKTLSPAAPFLAEELYQRLALMFGGCAVPSICIAPYPTRDQWDQWWNEDLERQVRSALEVVTTLRNVRLSCGIKEPSAYVVVEPRDASFLHDLAPIVRHLARVRDFRVVHRGTAEPPVGEGWTPAPVGTWADIFVETDVAVVQKAVQERLQRLTAKLHKVEQRRAHPKYTRSRTVKERERDHQKILDLKSEIERLKATRCGRLDASTMKDQVGPSDSWMAGVKLGIVRLGRAAGKIKYTLLDERDISLVHEYSFEARVEVDKDGNGAQIFAYAYEMNQSKSSGQYLHHLLWERHLGGVAPGFGVFHRNGVTMDNRLENLCLGQARPLAPRRGEAPCKQREHSLYWAAIQQLPPEHLVEELSDAAATKYFNANGEVIEEEEEGGCYYECHYPPCSSLEREPREFSICGRCQAARYCGLFCQQRDWPLHKRHCRPRAKAHRERAPER</sequence>
<accession>A0AC60NX31</accession>
<comment type="caution">
    <text evidence="1">The sequence shown here is derived from an EMBL/GenBank/DDBJ whole genome shotgun (WGS) entry which is preliminary data.</text>
</comment>
<gene>
    <name evidence="1" type="ORF">HPB47_011160</name>
</gene>
<name>A0AC60NX31_IXOPE</name>
<dbReference type="Proteomes" id="UP000805193">
    <property type="component" value="Unassembled WGS sequence"/>
</dbReference>
<protein>
    <submittedName>
        <fullName evidence="1">Uncharacterized protein</fullName>
    </submittedName>
</protein>
<evidence type="ECO:0000313" key="2">
    <source>
        <dbReference type="Proteomes" id="UP000805193"/>
    </source>
</evidence>
<keyword evidence="2" id="KW-1185">Reference proteome</keyword>
<reference evidence="1 2" key="1">
    <citation type="journal article" date="2020" name="Cell">
        <title>Large-Scale Comparative Analyses of Tick Genomes Elucidate Their Genetic Diversity and Vector Capacities.</title>
        <authorList>
            <consortium name="Tick Genome and Microbiome Consortium (TIGMIC)"/>
            <person name="Jia N."/>
            <person name="Wang J."/>
            <person name="Shi W."/>
            <person name="Du L."/>
            <person name="Sun Y."/>
            <person name="Zhan W."/>
            <person name="Jiang J.F."/>
            <person name="Wang Q."/>
            <person name="Zhang B."/>
            <person name="Ji P."/>
            <person name="Bell-Sakyi L."/>
            <person name="Cui X.M."/>
            <person name="Yuan T.T."/>
            <person name="Jiang B.G."/>
            <person name="Yang W.F."/>
            <person name="Lam T.T."/>
            <person name="Chang Q.C."/>
            <person name="Ding S.J."/>
            <person name="Wang X.J."/>
            <person name="Zhu J.G."/>
            <person name="Ruan X.D."/>
            <person name="Zhao L."/>
            <person name="Wei J.T."/>
            <person name="Ye R.Z."/>
            <person name="Que T.C."/>
            <person name="Du C.H."/>
            <person name="Zhou Y.H."/>
            <person name="Cheng J.X."/>
            <person name="Dai P.F."/>
            <person name="Guo W.B."/>
            <person name="Han X.H."/>
            <person name="Huang E.J."/>
            <person name="Li L.F."/>
            <person name="Wei W."/>
            <person name="Gao Y.C."/>
            <person name="Liu J.Z."/>
            <person name="Shao H.Z."/>
            <person name="Wang X."/>
            <person name="Wang C.C."/>
            <person name="Yang T.C."/>
            <person name="Huo Q.B."/>
            <person name="Li W."/>
            <person name="Chen H.Y."/>
            <person name="Chen S.E."/>
            <person name="Zhou L.G."/>
            <person name="Ni X.B."/>
            <person name="Tian J.H."/>
            <person name="Sheng Y."/>
            <person name="Liu T."/>
            <person name="Pan Y.S."/>
            <person name="Xia L.Y."/>
            <person name="Li J."/>
            <person name="Zhao F."/>
            <person name="Cao W.C."/>
        </authorList>
    </citation>
    <scope>NUCLEOTIDE SEQUENCE [LARGE SCALE GENOMIC DNA]</scope>
    <source>
        <strain evidence="1">Iper-2018</strain>
    </source>
</reference>
<organism evidence="1 2">
    <name type="scientific">Ixodes persulcatus</name>
    <name type="common">Taiga tick</name>
    <dbReference type="NCBI Taxonomy" id="34615"/>
    <lineage>
        <taxon>Eukaryota</taxon>
        <taxon>Metazoa</taxon>
        <taxon>Ecdysozoa</taxon>
        <taxon>Arthropoda</taxon>
        <taxon>Chelicerata</taxon>
        <taxon>Arachnida</taxon>
        <taxon>Acari</taxon>
        <taxon>Parasitiformes</taxon>
        <taxon>Ixodida</taxon>
        <taxon>Ixodoidea</taxon>
        <taxon>Ixodidae</taxon>
        <taxon>Ixodinae</taxon>
        <taxon>Ixodes</taxon>
    </lineage>
</organism>
<dbReference type="EMBL" id="JABSTQ010011411">
    <property type="protein sequence ID" value="KAG0411711.1"/>
    <property type="molecule type" value="Genomic_DNA"/>
</dbReference>
<proteinExistence type="predicted"/>
<evidence type="ECO:0000313" key="1">
    <source>
        <dbReference type="EMBL" id="KAG0411711.1"/>
    </source>
</evidence>